<keyword evidence="2" id="KW-1185">Reference proteome</keyword>
<evidence type="ECO:0000313" key="2">
    <source>
        <dbReference type="Proteomes" id="UP001151760"/>
    </source>
</evidence>
<reference evidence="1" key="1">
    <citation type="journal article" date="2022" name="Int. J. Mol. Sci.">
        <title>Draft Genome of Tanacetum Coccineum: Genomic Comparison of Closely Related Tanacetum-Family Plants.</title>
        <authorList>
            <person name="Yamashiro T."/>
            <person name="Shiraishi A."/>
            <person name="Nakayama K."/>
            <person name="Satake H."/>
        </authorList>
    </citation>
    <scope>NUCLEOTIDE SEQUENCE</scope>
</reference>
<dbReference type="EMBL" id="BQNB010013576">
    <property type="protein sequence ID" value="GJT17651.1"/>
    <property type="molecule type" value="Genomic_DNA"/>
</dbReference>
<sequence length="166" mass="18550">MADQRGVMREDVAHVARVELRMCREGYESVSVLAINMYLAGFTSSAVLSAYTTDIGDEHTRAMLESHRAGEMAYETAKTKVSCIDRKLLISVEKGADEMEDVEWTGVLIGDGVEGDRLHDIEDLCGGEEDDEKTVDVEIDELLGRDIEGRERGRCVNSMRYEEGHM</sequence>
<organism evidence="1 2">
    <name type="scientific">Tanacetum coccineum</name>
    <dbReference type="NCBI Taxonomy" id="301880"/>
    <lineage>
        <taxon>Eukaryota</taxon>
        <taxon>Viridiplantae</taxon>
        <taxon>Streptophyta</taxon>
        <taxon>Embryophyta</taxon>
        <taxon>Tracheophyta</taxon>
        <taxon>Spermatophyta</taxon>
        <taxon>Magnoliopsida</taxon>
        <taxon>eudicotyledons</taxon>
        <taxon>Gunneridae</taxon>
        <taxon>Pentapetalae</taxon>
        <taxon>asterids</taxon>
        <taxon>campanulids</taxon>
        <taxon>Asterales</taxon>
        <taxon>Asteraceae</taxon>
        <taxon>Asteroideae</taxon>
        <taxon>Anthemideae</taxon>
        <taxon>Anthemidinae</taxon>
        <taxon>Tanacetum</taxon>
    </lineage>
</organism>
<accession>A0ABQ5BSA4</accession>
<reference evidence="1" key="2">
    <citation type="submission" date="2022-01" db="EMBL/GenBank/DDBJ databases">
        <authorList>
            <person name="Yamashiro T."/>
            <person name="Shiraishi A."/>
            <person name="Satake H."/>
            <person name="Nakayama K."/>
        </authorList>
    </citation>
    <scope>NUCLEOTIDE SEQUENCE</scope>
</reference>
<proteinExistence type="predicted"/>
<evidence type="ECO:0000313" key="1">
    <source>
        <dbReference type="EMBL" id="GJT17651.1"/>
    </source>
</evidence>
<comment type="caution">
    <text evidence="1">The sequence shown here is derived from an EMBL/GenBank/DDBJ whole genome shotgun (WGS) entry which is preliminary data.</text>
</comment>
<dbReference type="Proteomes" id="UP001151760">
    <property type="component" value="Unassembled WGS sequence"/>
</dbReference>
<gene>
    <name evidence="1" type="ORF">Tco_0876357</name>
</gene>
<name>A0ABQ5BSA4_9ASTR</name>
<protein>
    <submittedName>
        <fullName evidence="1">Uncharacterized protein</fullName>
    </submittedName>
</protein>